<sequence length="252" mass="26397">MNDSADLHTLTGAYALDALSPAEAAEFARHLAECPACAQEVRELRETATRLAFAVAQVPPPGLRDRVMWSLPEVRQLPPLVVEPVVVPLRGPRWRQRLPYLAAAACLAIAAGAGVWAVQAQRDADRARDGNVQAEQRASDLETLMAAPDATLRTGSMRGGGGATVVSSQRLGRTAFVYHDLPPLGTSRVYQLWYSQNGSMIPAGLVTPGRTDGAQLLAGGPRGADAVGVTVEPSGGSPTPSGPPVMVVPIPS</sequence>
<protein>
    <recommendedName>
        <fullName evidence="10">Regulator of SigK</fullName>
    </recommendedName>
    <alternativeName>
        <fullName evidence="9">Sigma-K anti-sigma factor RskA</fullName>
    </alternativeName>
</protein>
<evidence type="ECO:0000256" key="5">
    <source>
        <dbReference type="ARBA" id="ARBA00022989"/>
    </source>
</evidence>
<dbReference type="Pfam" id="PF10099">
    <property type="entry name" value="RskA_C"/>
    <property type="match status" value="1"/>
</dbReference>
<evidence type="ECO:0000256" key="4">
    <source>
        <dbReference type="ARBA" id="ARBA00022692"/>
    </source>
</evidence>
<dbReference type="Pfam" id="PF22618">
    <property type="entry name" value="RskA_N"/>
    <property type="match status" value="1"/>
</dbReference>
<evidence type="ECO:0000256" key="12">
    <source>
        <dbReference type="SAM" id="Phobius"/>
    </source>
</evidence>
<feature type="compositionally biased region" description="Low complexity" evidence="11">
    <location>
        <begin position="233"/>
        <end position="252"/>
    </location>
</feature>
<evidence type="ECO:0000256" key="10">
    <source>
        <dbReference type="ARBA" id="ARBA00030803"/>
    </source>
</evidence>
<gene>
    <name evidence="15" type="ORF">ACIGXA_00190</name>
</gene>
<keyword evidence="7 12" id="KW-0472">Membrane</keyword>
<feature type="region of interest" description="Disordered" evidence="11">
    <location>
        <begin position="232"/>
        <end position="252"/>
    </location>
</feature>
<evidence type="ECO:0000313" key="15">
    <source>
        <dbReference type="EMBL" id="MFI9098918.1"/>
    </source>
</evidence>
<accession>A0ABW8BXM3</accession>
<dbReference type="InterPro" id="IPR053877">
    <property type="entry name" value="RskA_N"/>
</dbReference>
<comment type="subcellular location">
    <subcellularLocation>
        <location evidence="2">Cell membrane</location>
    </subcellularLocation>
    <subcellularLocation>
        <location evidence="1">Membrane</location>
        <topology evidence="1">Single-pass membrane protein</topology>
    </subcellularLocation>
</comment>
<dbReference type="Proteomes" id="UP001614394">
    <property type="component" value="Unassembled WGS sequence"/>
</dbReference>
<feature type="transmembrane region" description="Helical" evidence="12">
    <location>
        <begin position="98"/>
        <end position="118"/>
    </location>
</feature>
<keyword evidence="16" id="KW-1185">Reference proteome</keyword>
<evidence type="ECO:0000256" key="1">
    <source>
        <dbReference type="ARBA" id="ARBA00004167"/>
    </source>
</evidence>
<keyword evidence="8" id="KW-0804">Transcription</keyword>
<proteinExistence type="predicted"/>
<keyword evidence="3" id="KW-1003">Cell membrane</keyword>
<feature type="domain" description="Anti-sigma-K factor RskA N-terminal" evidence="14">
    <location>
        <begin position="7"/>
        <end position="47"/>
    </location>
</feature>
<evidence type="ECO:0000313" key="16">
    <source>
        <dbReference type="Proteomes" id="UP001614394"/>
    </source>
</evidence>
<evidence type="ECO:0000256" key="6">
    <source>
        <dbReference type="ARBA" id="ARBA00023015"/>
    </source>
</evidence>
<evidence type="ECO:0000256" key="2">
    <source>
        <dbReference type="ARBA" id="ARBA00004236"/>
    </source>
</evidence>
<evidence type="ECO:0000259" key="13">
    <source>
        <dbReference type="Pfam" id="PF10099"/>
    </source>
</evidence>
<name>A0ABW8BXM3_9ACTN</name>
<evidence type="ECO:0000256" key="3">
    <source>
        <dbReference type="ARBA" id="ARBA00022475"/>
    </source>
</evidence>
<evidence type="ECO:0000256" key="11">
    <source>
        <dbReference type="SAM" id="MobiDB-lite"/>
    </source>
</evidence>
<organism evidence="15 16">
    <name type="scientific">Streptomyces fildesensis</name>
    <dbReference type="NCBI Taxonomy" id="375757"/>
    <lineage>
        <taxon>Bacteria</taxon>
        <taxon>Bacillati</taxon>
        <taxon>Actinomycetota</taxon>
        <taxon>Actinomycetes</taxon>
        <taxon>Kitasatosporales</taxon>
        <taxon>Streptomycetaceae</taxon>
        <taxon>Streptomyces</taxon>
    </lineage>
</organism>
<evidence type="ECO:0000259" key="14">
    <source>
        <dbReference type="Pfam" id="PF22618"/>
    </source>
</evidence>
<evidence type="ECO:0000256" key="7">
    <source>
        <dbReference type="ARBA" id="ARBA00023136"/>
    </source>
</evidence>
<dbReference type="PANTHER" id="PTHR37461">
    <property type="entry name" value="ANTI-SIGMA-K FACTOR RSKA"/>
    <property type="match status" value="1"/>
</dbReference>
<evidence type="ECO:0000256" key="8">
    <source>
        <dbReference type="ARBA" id="ARBA00023163"/>
    </source>
</evidence>
<dbReference type="InterPro" id="IPR051474">
    <property type="entry name" value="Anti-sigma-K/W_factor"/>
</dbReference>
<dbReference type="InterPro" id="IPR041916">
    <property type="entry name" value="Anti_sigma_zinc_sf"/>
</dbReference>
<keyword evidence="6" id="KW-0805">Transcription regulation</keyword>
<reference evidence="15 16" key="1">
    <citation type="submission" date="2024-10" db="EMBL/GenBank/DDBJ databases">
        <title>The Natural Products Discovery Center: Release of the First 8490 Sequenced Strains for Exploring Actinobacteria Biosynthetic Diversity.</title>
        <authorList>
            <person name="Kalkreuter E."/>
            <person name="Kautsar S.A."/>
            <person name="Yang D."/>
            <person name="Bader C.D."/>
            <person name="Teijaro C.N."/>
            <person name="Fluegel L."/>
            <person name="Davis C.M."/>
            <person name="Simpson J.R."/>
            <person name="Lauterbach L."/>
            <person name="Steele A.D."/>
            <person name="Gui C."/>
            <person name="Meng S."/>
            <person name="Li G."/>
            <person name="Viehrig K."/>
            <person name="Ye F."/>
            <person name="Su P."/>
            <person name="Kiefer A.F."/>
            <person name="Nichols A."/>
            <person name="Cepeda A.J."/>
            <person name="Yan W."/>
            <person name="Fan B."/>
            <person name="Jiang Y."/>
            <person name="Adhikari A."/>
            <person name="Zheng C.-J."/>
            <person name="Schuster L."/>
            <person name="Cowan T.M."/>
            <person name="Smanski M.J."/>
            <person name="Chevrette M.G."/>
            <person name="De Carvalho L.P.S."/>
            <person name="Shen B."/>
        </authorList>
    </citation>
    <scope>NUCLEOTIDE SEQUENCE [LARGE SCALE GENOMIC DNA]</scope>
    <source>
        <strain evidence="15 16">NPDC053399</strain>
    </source>
</reference>
<evidence type="ECO:0000256" key="9">
    <source>
        <dbReference type="ARBA" id="ARBA00029829"/>
    </source>
</evidence>
<feature type="domain" description="Anti-sigma K factor RskA C-terminal" evidence="13">
    <location>
        <begin position="102"/>
        <end position="243"/>
    </location>
</feature>
<comment type="caution">
    <text evidence="15">The sequence shown here is derived from an EMBL/GenBank/DDBJ whole genome shotgun (WGS) entry which is preliminary data.</text>
</comment>
<keyword evidence="5 12" id="KW-1133">Transmembrane helix</keyword>
<keyword evidence="4 12" id="KW-0812">Transmembrane</keyword>
<dbReference type="RefSeq" id="WP_399643065.1">
    <property type="nucleotide sequence ID" value="NZ_JBITYG010000001.1"/>
</dbReference>
<dbReference type="Gene3D" id="1.10.10.1320">
    <property type="entry name" value="Anti-sigma factor, zinc-finger domain"/>
    <property type="match status" value="1"/>
</dbReference>
<dbReference type="InterPro" id="IPR018764">
    <property type="entry name" value="RskA_C"/>
</dbReference>
<dbReference type="EMBL" id="JBITYG010000001">
    <property type="protein sequence ID" value="MFI9098918.1"/>
    <property type="molecule type" value="Genomic_DNA"/>
</dbReference>
<dbReference type="PANTHER" id="PTHR37461:SF1">
    <property type="entry name" value="ANTI-SIGMA-K FACTOR RSKA"/>
    <property type="match status" value="1"/>
</dbReference>